<dbReference type="GO" id="GO:0005886">
    <property type="term" value="C:plasma membrane"/>
    <property type="evidence" value="ECO:0007669"/>
    <property type="project" value="TreeGrafter"/>
</dbReference>
<keyword evidence="1" id="KW-0472">Membrane</keyword>
<protein>
    <submittedName>
        <fullName evidence="2">Fosmidomycin resistance protein</fullName>
    </submittedName>
</protein>
<sequence>MVSGLIVGLAFGLGALGAVVLGKLADVYSLQFIMLLCSCLPLIGLTSWLLPSDKKTIE</sequence>
<evidence type="ECO:0000256" key="1">
    <source>
        <dbReference type="SAM" id="Phobius"/>
    </source>
</evidence>
<dbReference type="PANTHER" id="PTHR43129:SF1">
    <property type="entry name" value="FOSMIDOMYCIN RESISTANCE PROTEIN"/>
    <property type="match status" value="1"/>
</dbReference>
<keyword evidence="1" id="KW-1133">Transmembrane helix</keyword>
<dbReference type="Proteomes" id="UP000194882">
    <property type="component" value="Unassembled WGS sequence"/>
</dbReference>
<dbReference type="PANTHER" id="PTHR43129">
    <property type="entry name" value="FOSMIDOMYCIN RESISTANCE PROTEIN"/>
    <property type="match status" value="1"/>
</dbReference>
<evidence type="ECO:0000313" key="3">
    <source>
        <dbReference type="Proteomes" id="UP000194882"/>
    </source>
</evidence>
<proteinExistence type="predicted"/>
<feature type="transmembrane region" description="Helical" evidence="1">
    <location>
        <begin position="27"/>
        <end position="50"/>
    </location>
</feature>
<name>A0A9X6FP53_BACTU</name>
<organism evidence="2 3">
    <name type="scientific">Bacillus thuringiensis serovar subtoxicus</name>
    <dbReference type="NCBI Taxonomy" id="475791"/>
    <lineage>
        <taxon>Bacteria</taxon>
        <taxon>Bacillati</taxon>
        <taxon>Bacillota</taxon>
        <taxon>Bacilli</taxon>
        <taxon>Bacillales</taxon>
        <taxon>Bacillaceae</taxon>
        <taxon>Bacillus</taxon>
        <taxon>Bacillus cereus group</taxon>
    </lineage>
</organism>
<gene>
    <name evidence="2" type="ORF">BK754_08265</name>
</gene>
<dbReference type="AlphaFoldDB" id="A0A9X6FP53"/>
<accession>A0A9X6FP53</accession>
<reference evidence="2 3" key="1">
    <citation type="submission" date="2016-10" db="EMBL/GenBank/DDBJ databases">
        <title>Comparative genomics of Bacillus thuringiensis reveals a path to pathogens against multiple invertebrate hosts.</title>
        <authorList>
            <person name="Zheng J."/>
            <person name="Gao Q."/>
            <person name="Liu H."/>
            <person name="Peng D."/>
            <person name="Ruan L."/>
            <person name="Sun M."/>
        </authorList>
    </citation>
    <scope>NUCLEOTIDE SEQUENCE [LARGE SCALE GENOMIC DNA]</scope>
    <source>
        <strain evidence="2">BGSC 4I4</strain>
    </source>
</reference>
<keyword evidence="1" id="KW-0812">Transmembrane</keyword>
<evidence type="ECO:0000313" key="2">
    <source>
        <dbReference type="EMBL" id="OTY97723.1"/>
    </source>
</evidence>
<comment type="caution">
    <text evidence="2">The sequence shown here is derived from an EMBL/GenBank/DDBJ whole genome shotgun (WGS) entry which is preliminary data.</text>
</comment>
<dbReference type="EMBL" id="NFDT01000064">
    <property type="protein sequence ID" value="OTY97723.1"/>
    <property type="molecule type" value="Genomic_DNA"/>
</dbReference>